<reference evidence="1" key="1">
    <citation type="submission" date="2023-04" db="EMBL/GenBank/DDBJ databases">
        <title>Draft Genome sequencing of Naganishia species isolated from polar environments using Oxford Nanopore Technology.</title>
        <authorList>
            <person name="Leo P."/>
            <person name="Venkateswaran K."/>
        </authorList>
    </citation>
    <scope>NUCLEOTIDE SEQUENCE</scope>
    <source>
        <strain evidence="1">MNA-CCFEE 5262</strain>
    </source>
</reference>
<keyword evidence="2" id="KW-1185">Reference proteome</keyword>
<evidence type="ECO:0000313" key="1">
    <source>
        <dbReference type="EMBL" id="KAJ9104724.1"/>
    </source>
</evidence>
<dbReference type="EMBL" id="JASBWS010000052">
    <property type="protein sequence ID" value="KAJ9104724.1"/>
    <property type="molecule type" value="Genomic_DNA"/>
</dbReference>
<organism evidence="1 2">
    <name type="scientific">Naganishia adeliensis</name>
    <dbReference type="NCBI Taxonomy" id="92952"/>
    <lineage>
        <taxon>Eukaryota</taxon>
        <taxon>Fungi</taxon>
        <taxon>Dikarya</taxon>
        <taxon>Basidiomycota</taxon>
        <taxon>Agaricomycotina</taxon>
        <taxon>Tremellomycetes</taxon>
        <taxon>Filobasidiales</taxon>
        <taxon>Filobasidiaceae</taxon>
        <taxon>Naganishia</taxon>
    </lineage>
</organism>
<comment type="caution">
    <text evidence="1">The sequence shown here is derived from an EMBL/GenBank/DDBJ whole genome shotgun (WGS) entry which is preliminary data.</text>
</comment>
<gene>
    <name evidence="1" type="ORF">QFC20_004496</name>
</gene>
<protein>
    <submittedName>
        <fullName evidence="1">Uncharacterized protein</fullName>
    </submittedName>
</protein>
<dbReference type="Proteomes" id="UP001230649">
    <property type="component" value="Unassembled WGS sequence"/>
</dbReference>
<name>A0ACC2VZ07_9TREE</name>
<accession>A0ACC2VZ07</accession>
<evidence type="ECO:0000313" key="2">
    <source>
        <dbReference type="Proteomes" id="UP001230649"/>
    </source>
</evidence>
<sequence length="532" mass="60833">MANATKVNDEDELAKFREQWRQEVQDRARQREIAEQKKAVNPSAPTAEVDRQAEEEPIAQRERPKGILDRERKDDERITGGILQDEVELARAIGSIQLGGTKGNVEKAQQLARHDQKPTKSHGKPGSAANPLSPKPKHATPAIAKTHIGKEHHASVNSTKKAVEAYAKAVEHENTGQLNEALHLYRKAFKLDDRVEKAYNSAIVKEEERSQAVAEDTQVVDPGLPVTATPPPIEPYVFRTHTQLAPDYHSPARRPARTSGDGDDIHADWNDPLTRIINKFEEDLFTIDFEPEEEKWPVLFSRLPDEVVENVVFFLDVQSVERFALTCKKARLLTRVAPVWKYLCEKIYAPPLIPPEITPIDLAKLHGFDWRSTFLEERRLRYDGIYISVCHYIRPGQSDMAWVNPTHLITYHRFLRFYPDGRVISYLTTDLPVDVVHSVRPSLRAKGTLFGQWSISTMKDEKGRDIPRIELRTLLEPGVTPKYEFEMDLCLKTTTRGRWNKLKMLTYQSINLFNGEALGLSLKHQKPFYFSK</sequence>
<proteinExistence type="predicted"/>